<dbReference type="Proteomes" id="UP001056120">
    <property type="component" value="Linkage Group LG08"/>
</dbReference>
<reference evidence="2" key="1">
    <citation type="journal article" date="2022" name="Mol. Ecol. Resour.">
        <title>The genomes of chicory, endive, great burdock and yacon provide insights into Asteraceae palaeo-polyploidization history and plant inulin production.</title>
        <authorList>
            <person name="Fan W."/>
            <person name="Wang S."/>
            <person name="Wang H."/>
            <person name="Wang A."/>
            <person name="Jiang F."/>
            <person name="Liu H."/>
            <person name="Zhao H."/>
            <person name="Xu D."/>
            <person name="Zhang Y."/>
        </authorList>
    </citation>
    <scope>NUCLEOTIDE SEQUENCE [LARGE SCALE GENOMIC DNA]</scope>
    <source>
        <strain evidence="2">cv. Yunnan</strain>
    </source>
</reference>
<name>A0ACB9II93_9ASTR</name>
<reference evidence="1 2" key="2">
    <citation type="journal article" date="2022" name="Mol. Ecol. Resour.">
        <title>The genomes of chicory, endive, great burdock and yacon provide insights into Asteraceae paleo-polyploidization history and plant inulin production.</title>
        <authorList>
            <person name="Fan W."/>
            <person name="Wang S."/>
            <person name="Wang H."/>
            <person name="Wang A."/>
            <person name="Jiang F."/>
            <person name="Liu H."/>
            <person name="Zhao H."/>
            <person name="Xu D."/>
            <person name="Zhang Y."/>
        </authorList>
    </citation>
    <scope>NUCLEOTIDE SEQUENCE [LARGE SCALE GENOMIC DNA]</scope>
    <source>
        <strain evidence="2">cv. Yunnan</strain>
        <tissue evidence="1">Leaves</tissue>
    </source>
</reference>
<sequence>MKYATKGAMGKLRLHFTMRTKVEIRLKEIFLKHYCPRAAIDKITEELLQLRQTNEYVDEINGIFFDKARFCPALLTTPELWMTRYHLILKTEIREFIHSSKCANSEEMIDWERGRETELKRREQEERRGLSISYAFEEN</sequence>
<comment type="caution">
    <text evidence="1">The sequence shown here is derived from an EMBL/GenBank/DDBJ whole genome shotgun (WGS) entry which is preliminary data.</text>
</comment>
<evidence type="ECO:0000313" key="1">
    <source>
        <dbReference type="EMBL" id="KAI3807205.1"/>
    </source>
</evidence>
<keyword evidence="2" id="KW-1185">Reference proteome</keyword>
<evidence type="ECO:0000313" key="2">
    <source>
        <dbReference type="Proteomes" id="UP001056120"/>
    </source>
</evidence>
<accession>A0ACB9II93</accession>
<organism evidence="1 2">
    <name type="scientific">Smallanthus sonchifolius</name>
    <dbReference type="NCBI Taxonomy" id="185202"/>
    <lineage>
        <taxon>Eukaryota</taxon>
        <taxon>Viridiplantae</taxon>
        <taxon>Streptophyta</taxon>
        <taxon>Embryophyta</taxon>
        <taxon>Tracheophyta</taxon>
        <taxon>Spermatophyta</taxon>
        <taxon>Magnoliopsida</taxon>
        <taxon>eudicotyledons</taxon>
        <taxon>Gunneridae</taxon>
        <taxon>Pentapetalae</taxon>
        <taxon>asterids</taxon>
        <taxon>campanulids</taxon>
        <taxon>Asterales</taxon>
        <taxon>Asteraceae</taxon>
        <taxon>Asteroideae</taxon>
        <taxon>Heliantheae alliance</taxon>
        <taxon>Millerieae</taxon>
        <taxon>Smallanthus</taxon>
    </lineage>
</organism>
<dbReference type="EMBL" id="CM042025">
    <property type="protein sequence ID" value="KAI3807205.1"/>
    <property type="molecule type" value="Genomic_DNA"/>
</dbReference>
<proteinExistence type="predicted"/>
<protein>
    <submittedName>
        <fullName evidence="1">Uncharacterized protein</fullName>
    </submittedName>
</protein>
<gene>
    <name evidence="1" type="ORF">L1987_23130</name>
</gene>